<dbReference type="InterPro" id="IPR006431">
    <property type="entry name" value="Phage_tape_meas_C"/>
</dbReference>
<feature type="coiled-coil region" evidence="1">
    <location>
        <begin position="725"/>
        <end position="808"/>
    </location>
</feature>
<keyword evidence="7" id="KW-1185">Reference proteome</keyword>
<keyword evidence="1" id="KW-0175">Coiled coil</keyword>
<evidence type="ECO:0000259" key="5">
    <source>
        <dbReference type="Pfam" id="PF20155"/>
    </source>
</evidence>
<reference evidence="6 7" key="1">
    <citation type="submission" date="2017-08" db="EMBL/GenBank/DDBJ databases">
        <title>Reclassification of Bisgaard taxon 37 and 44.</title>
        <authorList>
            <person name="Christensen H."/>
        </authorList>
    </citation>
    <scope>NUCLEOTIDE SEQUENCE [LARGE SCALE GENOMIC DNA]</scope>
    <source>
        <strain evidence="6 7">111</strain>
    </source>
</reference>
<dbReference type="RefSeq" id="WP_147397232.1">
    <property type="nucleotide sequence ID" value="NZ_NRJG01000120.1"/>
</dbReference>
<name>A0A3A1YID0_9GAMM</name>
<gene>
    <name evidence="6" type="ORF">CKF58_06305</name>
</gene>
<dbReference type="Proteomes" id="UP000265916">
    <property type="component" value="Unassembled WGS sequence"/>
</dbReference>
<feature type="compositionally biased region" description="Basic and acidic residues" evidence="2">
    <location>
        <begin position="323"/>
        <end position="349"/>
    </location>
</feature>
<evidence type="ECO:0000256" key="2">
    <source>
        <dbReference type="SAM" id="MobiDB-lite"/>
    </source>
</evidence>
<dbReference type="InterPro" id="IPR013491">
    <property type="entry name" value="Tape_meas_N"/>
</dbReference>
<evidence type="ECO:0000313" key="7">
    <source>
        <dbReference type="Proteomes" id="UP000265916"/>
    </source>
</evidence>
<proteinExistence type="predicted"/>
<evidence type="ECO:0000256" key="1">
    <source>
        <dbReference type="SAM" id="Coils"/>
    </source>
</evidence>
<feature type="transmembrane region" description="Helical" evidence="3">
    <location>
        <begin position="1055"/>
        <end position="1076"/>
    </location>
</feature>
<keyword evidence="3" id="KW-1133">Transmembrane helix</keyword>
<organism evidence="6 7">
    <name type="scientific">Psittacicella hinzii</name>
    <dbReference type="NCBI Taxonomy" id="2028575"/>
    <lineage>
        <taxon>Bacteria</taxon>
        <taxon>Pseudomonadati</taxon>
        <taxon>Pseudomonadota</taxon>
        <taxon>Gammaproteobacteria</taxon>
        <taxon>Pasteurellales</taxon>
        <taxon>Psittacicellaceae</taxon>
        <taxon>Psittacicella</taxon>
    </lineage>
</organism>
<dbReference type="SUPFAM" id="SSF58104">
    <property type="entry name" value="Methyl-accepting chemotaxis protein (MCP) signaling domain"/>
    <property type="match status" value="1"/>
</dbReference>
<feature type="domain" description="Tape measure protein N-terminal" evidence="5">
    <location>
        <begin position="393"/>
        <end position="578"/>
    </location>
</feature>
<evidence type="ECO:0000259" key="4">
    <source>
        <dbReference type="Pfam" id="PF09718"/>
    </source>
</evidence>
<protein>
    <submittedName>
        <fullName evidence="6">Uncharacterized protein</fullName>
    </submittedName>
</protein>
<dbReference type="NCBIfam" id="TIGR02675">
    <property type="entry name" value="tape_meas_nterm"/>
    <property type="match status" value="1"/>
</dbReference>
<feature type="region of interest" description="Disordered" evidence="2">
    <location>
        <begin position="323"/>
        <end position="350"/>
    </location>
</feature>
<comment type="caution">
    <text evidence="6">The sequence shown here is derived from an EMBL/GenBank/DDBJ whole genome shotgun (WGS) entry which is preliminary data.</text>
</comment>
<sequence>MATSSEFNFKLSFDTDDAVTDAGKAKKALDKLGGSLKTLADKSDAIKGFVENVKNGGKAISEFSQNNEKTRASLEQVGQYTAEVASKFAIISTSVDSYKESISLAVKNNTELANSFGEIGKGLHASIETINIAKELAKEQEKINKNSKNAFKFNVTKSTREGLQSIASSFKEIAVSGTKPAASLSNVGAALATIKANIGSTTKALASLGTTLKGLDSLSSTIDKIASKAPLIREIGQSLKVVGDLGKRPANVLSEVGLALVGIKDQAIQVAQAITALVKSLKSIEQLSQILQNSANKMTATHEQMEKLMRRVDDLEKKIKELGESAGKAGEDTKKLGEKSGKAGDDIGKMGRQAGKATEEINGLTNAGQALQGIYSRIMGLIAVKMSFNTVKEAAYAYSDLITTLTLLKDPGENAKDLLDQLFVVANKSKQPIEATTNAYATLRKSTQDLNLTQQELLDLTETMTKSFAIGGSTAEGAKNSMVQFSQALSKGKLSGQDFNSVAEQTPGLVDAIAKGLGMTTAKLKEYANDGNLTTQQIVLALKNAQQETAATYEKMGVSVRNAITDLQNKFTKWVGEHDVFSEHIAKAISWVADNFDLLANAAKNALYVFAGYKMLNLAQTLSGVTVSTINLRAAFASTMNAVKSFNLSVASTAVQTKLASVGMSVLRAGTVAFSVTWKAMDALVKSTVMGLIIWGITEALAFLIEKVKLLWNWWQRFKGNFGNLEQATKGMEEFSERIDKAKGKLAQTETRLQEVIKKMEALKAAGRENTWEFSRLSKESDKLRNSIANQNQEIAKLTANYDKAAAAKKKFSEADKEKSGDFKVDMPKFEQPQIKEPVSGGAVQQIDRFKENMKSTADSIKQAKAEYEKLITTGSTQLSNLDQVNLKIQQGVEGFRNLSAQQTAALREQAAELDRVTAAITAQQQIQANNSQIERMQLELQLQNEDAALREQRLLQFDREVMLRQQLIGLDQEQQQLLIESYEQMWELQDQMSERNQQEVGLFQQCLQNAMPTMEQFRSTVISGFNGVADGIAKMVVTGQGSLKKLLKGFLQSIATMLIKAAIVLALLTAMNAIVPGSGTAVATMINATGSAFSGGGGGGGAGAFGAVGKVFGFASGGYTGNVATNKVAGVVHGQEYVINAGATAKYGTNFLDKLNSQQLDLSDKETLNNRNGGLAQVINIYNYSSTQVSTKTGADGSLDIIIEEKVRAEVTSQIAEWEAN</sequence>
<dbReference type="AlphaFoldDB" id="A0A3A1YID0"/>
<feature type="domain" description="Bacteriophage tail tape measure C-terminal" evidence="4">
    <location>
        <begin position="1009"/>
        <end position="1067"/>
    </location>
</feature>
<feature type="coiled-coil region" evidence="1">
    <location>
        <begin position="920"/>
        <end position="947"/>
    </location>
</feature>
<evidence type="ECO:0000313" key="6">
    <source>
        <dbReference type="EMBL" id="RIY35994.1"/>
    </source>
</evidence>
<accession>A0A3A1YID0</accession>
<dbReference type="EMBL" id="NRJG01000120">
    <property type="protein sequence ID" value="RIY35994.1"/>
    <property type="molecule type" value="Genomic_DNA"/>
</dbReference>
<dbReference type="Pfam" id="PF09718">
    <property type="entry name" value="Tape_meas_lam_C"/>
    <property type="match status" value="1"/>
</dbReference>
<keyword evidence="3" id="KW-0472">Membrane</keyword>
<evidence type="ECO:0000256" key="3">
    <source>
        <dbReference type="SAM" id="Phobius"/>
    </source>
</evidence>
<feature type="non-terminal residue" evidence="6">
    <location>
        <position position="1222"/>
    </location>
</feature>
<dbReference type="OrthoDB" id="79849at2"/>
<dbReference type="Pfam" id="PF20155">
    <property type="entry name" value="TMP_3"/>
    <property type="match status" value="1"/>
</dbReference>
<keyword evidence="3" id="KW-0812">Transmembrane</keyword>